<evidence type="ECO:0000313" key="2">
    <source>
        <dbReference type="Proteomes" id="UP000270094"/>
    </source>
</evidence>
<proteinExistence type="predicted"/>
<dbReference type="AlphaFoldDB" id="A0A3P7JKC9"/>
<gene>
    <name evidence="1" type="ORF">SVUK_LOCUS18934</name>
</gene>
<protein>
    <submittedName>
        <fullName evidence="1">Uncharacterized protein</fullName>
    </submittedName>
</protein>
<dbReference type="EMBL" id="UYYB01126365">
    <property type="protein sequence ID" value="VDM83936.1"/>
    <property type="molecule type" value="Genomic_DNA"/>
</dbReference>
<reference evidence="1 2" key="1">
    <citation type="submission" date="2018-11" db="EMBL/GenBank/DDBJ databases">
        <authorList>
            <consortium name="Pathogen Informatics"/>
        </authorList>
    </citation>
    <scope>NUCLEOTIDE SEQUENCE [LARGE SCALE GENOMIC DNA]</scope>
</reference>
<name>A0A3P7JKC9_STRVU</name>
<keyword evidence="2" id="KW-1185">Reference proteome</keyword>
<sequence>MVHTVALRLSLENISTTYITCEDSLLEVEDAVRLWRTEEHLVIIVDYKSLSELDYGFVEMKDFLYFDANPWCTKFLNTLFYSSLLNGSGFDVRAQGCVGGPKDMPLSPAVAIEGASPWMGLATFQKVGAAVGKSKPCVHE</sequence>
<dbReference type="Proteomes" id="UP000270094">
    <property type="component" value="Unassembled WGS sequence"/>
</dbReference>
<accession>A0A3P7JKC9</accession>
<organism evidence="1 2">
    <name type="scientific">Strongylus vulgaris</name>
    <name type="common">Blood worm</name>
    <dbReference type="NCBI Taxonomy" id="40348"/>
    <lineage>
        <taxon>Eukaryota</taxon>
        <taxon>Metazoa</taxon>
        <taxon>Ecdysozoa</taxon>
        <taxon>Nematoda</taxon>
        <taxon>Chromadorea</taxon>
        <taxon>Rhabditida</taxon>
        <taxon>Rhabditina</taxon>
        <taxon>Rhabditomorpha</taxon>
        <taxon>Strongyloidea</taxon>
        <taxon>Strongylidae</taxon>
        <taxon>Strongylus</taxon>
    </lineage>
</organism>
<dbReference type="OrthoDB" id="5805452at2759"/>
<evidence type="ECO:0000313" key="1">
    <source>
        <dbReference type="EMBL" id="VDM83936.1"/>
    </source>
</evidence>